<keyword evidence="1" id="KW-0812">Transmembrane</keyword>
<keyword evidence="1" id="KW-0472">Membrane</keyword>
<organism evidence="2 3">
    <name type="scientific">Acinetobacter phage vB_AbaM_ME3</name>
    <dbReference type="NCBI Taxonomy" id="1837876"/>
    <lineage>
        <taxon>Viruses</taxon>
        <taxon>Duplodnaviria</taxon>
        <taxon>Heunggongvirae</taxon>
        <taxon>Uroviricota</taxon>
        <taxon>Caudoviricetes</taxon>
        <taxon>Metrivirus</taxon>
        <taxon>Metrivirus ME3</taxon>
    </lineage>
</organism>
<evidence type="ECO:0000313" key="2">
    <source>
        <dbReference type="EMBL" id="AND75314.1"/>
    </source>
</evidence>
<evidence type="ECO:0000256" key="1">
    <source>
        <dbReference type="SAM" id="Phobius"/>
    </source>
</evidence>
<accession>A0A172Q0E4</accession>
<name>A0A172Q0E4_9CAUD</name>
<gene>
    <name evidence="2" type="ORF">ME3_153</name>
</gene>
<keyword evidence="3" id="KW-1185">Reference proteome</keyword>
<dbReference type="EMBL" id="KU935715">
    <property type="protein sequence ID" value="AND75314.1"/>
    <property type="molecule type" value="Genomic_DNA"/>
</dbReference>
<proteinExistence type="predicted"/>
<sequence length="108" mass="12496">MTPYHIIGFLVALNILLIVVLFKIKKSKADIQVDPPAPPTKDGRTIRYAWIRIFAVTNKMYYTDTYKPGVQCVTLKTDDLDKYYADVQIETMNTAWIEHGIEFDPKKQ</sequence>
<dbReference type="SMR" id="A0A172Q0E4"/>
<reference evidence="3" key="1">
    <citation type="submission" date="2016-03" db="EMBL/GenBank/DDBJ databases">
        <title>Characterization of Acinetobacter baumannii phage vB_AbaM_ME3.</title>
        <authorList>
            <person name="Buttimer C.T.H."/>
            <person name="Elbreki M."/>
            <person name="Coffey A."/>
        </authorList>
    </citation>
    <scope>NUCLEOTIDE SEQUENCE [LARGE SCALE GENOMIC DNA]</scope>
</reference>
<keyword evidence="1" id="KW-1133">Transmembrane helix</keyword>
<dbReference type="Proteomes" id="UP000225947">
    <property type="component" value="Segment"/>
</dbReference>
<protein>
    <submittedName>
        <fullName evidence="2">Uncharacterized protein</fullName>
    </submittedName>
</protein>
<evidence type="ECO:0000313" key="3">
    <source>
        <dbReference type="Proteomes" id="UP000225947"/>
    </source>
</evidence>
<feature type="transmembrane region" description="Helical" evidence="1">
    <location>
        <begin position="6"/>
        <end position="24"/>
    </location>
</feature>